<protein>
    <recommendedName>
        <fullName evidence="7">Hexosyltransferase</fullName>
    </recommendedName>
</protein>
<organism evidence="6">
    <name type="scientific">Salpingoeca rosetta (strain ATCC 50818 / BSB-021)</name>
    <dbReference type="NCBI Taxonomy" id="946362"/>
    <lineage>
        <taxon>Eukaryota</taxon>
        <taxon>Choanoflagellata</taxon>
        <taxon>Craspedida</taxon>
        <taxon>Salpingoecidae</taxon>
        <taxon>Salpingoeca</taxon>
    </lineage>
</organism>
<evidence type="ECO:0000256" key="3">
    <source>
        <dbReference type="ARBA" id="ARBA00022679"/>
    </source>
</evidence>
<dbReference type="GO" id="GO:0005794">
    <property type="term" value="C:Golgi apparatus"/>
    <property type="evidence" value="ECO:0007669"/>
    <property type="project" value="TreeGrafter"/>
</dbReference>
<dbReference type="InterPro" id="IPR050748">
    <property type="entry name" value="Glycosyltrans_8_dom-fam"/>
</dbReference>
<proteinExistence type="inferred from homology"/>
<dbReference type="STRING" id="946362.F2U4W2"/>
<reference evidence="5" key="1">
    <citation type="submission" date="2009-08" db="EMBL/GenBank/DDBJ databases">
        <title>Annotation of Salpingoeca rosetta.</title>
        <authorList>
            <consortium name="The Broad Institute Genome Sequencing Platform"/>
            <person name="Russ C."/>
            <person name="Cuomo C."/>
            <person name="Burger G."/>
            <person name="Gray M.W."/>
            <person name="Holland P.W.H."/>
            <person name="King N."/>
            <person name="Lang F.B.F."/>
            <person name="Roger A.J."/>
            <person name="Ruiz-Trillo I."/>
            <person name="Young S.K."/>
            <person name="Zeng Q."/>
            <person name="Gargeya S."/>
            <person name="Alvarado L."/>
            <person name="Berlin A."/>
            <person name="Chapman S.B."/>
            <person name="Chen Z."/>
            <person name="Freedman E."/>
            <person name="Gellesch M."/>
            <person name="Goldberg J."/>
            <person name="Griggs A."/>
            <person name="Gujja S."/>
            <person name="Heilman E."/>
            <person name="Heiman D."/>
            <person name="Howarth C."/>
            <person name="Mehta T."/>
            <person name="Neiman D."/>
            <person name="Pearson M."/>
            <person name="Roberts A."/>
            <person name="Saif S."/>
            <person name="Shea T."/>
            <person name="Shenoy N."/>
            <person name="Sisk P."/>
            <person name="Stolte C."/>
            <person name="Sykes S."/>
            <person name="White J."/>
            <person name="Yandava C."/>
            <person name="Haas B."/>
            <person name="Nusbaum C."/>
            <person name="Birren B."/>
        </authorList>
    </citation>
    <scope>NUCLEOTIDE SEQUENCE [LARGE SCALE GENOMIC DNA]</scope>
    <source>
        <strain evidence="5">ATCC 50818</strain>
    </source>
</reference>
<evidence type="ECO:0000313" key="6">
    <source>
        <dbReference type="Proteomes" id="UP000007799"/>
    </source>
</evidence>
<keyword evidence="3" id="KW-0808">Transferase</keyword>
<dbReference type="KEGG" id="sre:PTSG_03339"/>
<dbReference type="EMBL" id="GL832961">
    <property type="protein sequence ID" value="EGD82678.1"/>
    <property type="molecule type" value="Genomic_DNA"/>
</dbReference>
<dbReference type="RefSeq" id="XP_004995914.1">
    <property type="nucleotide sequence ID" value="XM_004995857.1"/>
</dbReference>
<keyword evidence="4" id="KW-0479">Metal-binding</keyword>
<dbReference type="GO" id="GO:0016757">
    <property type="term" value="F:glycosyltransferase activity"/>
    <property type="evidence" value="ECO:0007669"/>
    <property type="project" value="UniProtKB-KW"/>
</dbReference>
<dbReference type="SUPFAM" id="SSF53448">
    <property type="entry name" value="Nucleotide-diphospho-sugar transferases"/>
    <property type="match status" value="1"/>
</dbReference>
<dbReference type="InterPro" id="IPR002495">
    <property type="entry name" value="Glyco_trans_8"/>
</dbReference>
<dbReference type="GeneID" id="16076501"/>
<name>F2U4W2_SALR5</name>
<dbReference type="AlphaFoldDB" id="F2U4W2"/>
<evidence type="ECO:0000256" key="2">
    <source>
        <dbReference type="ARBA" id="ARBA00022676"/>
    </source>
</evidence>
<dbReference type="FunCoup" id="F2U4W2">
    <property type="interactions" value="369"/>
</dbReference>
<dbReference type="Pfam" id="PF01501">
    <property type="entry name" value="Glyco_transf_8"/>
    <property type="match status" value="1"/>
</dbReference>
<evidence type="ECO:0000313" key="5">
    <source>
        <dbReference type="EMBL" id="EGD82678.1"/>
    </source>
</evidence>
<keyword evidence="6" id="KW-1185">Reference proteome</keyword>
<dbReference type="PANTHER" id="PTHR13778">
    <property type="entry name" value="GLYCOSYLTRANSFERASE 8 DOMAIN-CONTAINING PROTEIN"/>
    <property type="match status" value="1"/>
</dbReference>
<accession>F2U4W2</accession>
<dbReference type="eggNOG" id="ENOG502QTN8">
    <property type="taxonomic scope" value="Eukaryota"/>
</dbReference>
<evidence type="ECO:0008006" key="7">
    <source>
        <dbReference type="Google" id="ProtNLM"/>
    </source>
</evidence>
<dbReference type="InParanoid" id="F2U4W2"/>
<dbReference type="InterPro" id="IPR029044">
    <property type="entry name" value="Nucleotide-diphossugar_trans"/>
</dbReference>
<sequence>MNDKRQCTTIARLVVAALAALVMMMTVTMMVQSEARAGADVWHHRDTPPVIHLVMSADGRRWPHALPTINSVLLNTRAAVTLYAVTDAPSATRTEVLLKRAFPKLPITVRVLTEELLSKDKIKIRGNRQTLANPMNYARYFIPDLFPEIESRFIYLDDDVIVQGDILELWEVDMLSRGIAVSTDCSDTAQQYNMFQNTYDMFINFNSPHIQALNMDPKACSFNAGVFVGDAAVWRQDSTTQQLVAWLELNTRENVYGGQGAGGGSQPPMLITFYNKYASLPDLWHIRGLGSNTGKHLPRELLERAQLLHWTGRNKPWMAEAFGEFVSFYDHYKLNP</sequence>
<keyword evidence="2" id="KW-0328">Glycosyltransferase</keyword>
<evidence type="ECO:0000256" key="1">
    <source>
        <dbReference type="ARBA" id="ARBA00006351"/>
    </source>
</evidence>
<dbReference type="PANTHER" id="PTHR13778:SF47">
    <property type="entry name" value="LIPOPOLYSACCHARIDE 1,3-GALACTOSYLTRANSFERASE"/>
    <property type="match status" value="1"/>
</dbReference>
<gene>
    <name evidence="5" type="ORF">PTSG_03339</name>
</gene>
<dbReference type="GO" id="GO:0046872">
    <property type="term" value="F:metal ion binding"/>
    <property type="evidence" value="ECO:0007669"/>
    <property type="project" value="UniProtKB-KW"/>
</dbReference>
<dbReference type="OMA" id="YKQHSNI"/>
<dbReference type="Gene3D" id="3.90.550.10">
    <property type="entry name" value="Spore Coat Polysaccharide Biosynthesis Protein SpsA, Chain A"/>
    <property type="match status" value="1"/>
</dbReference>
<dbReference type="Proteomes" id="UP000007799">
    <property type="component" value="Unassembled WGS sequence"/>
</dbReference>
<dbReference type="OrthoDB" id="411524at2759"/>
<comment type="similarity">
    <text evidence="1">Belongs to the glycosyltransferase 8 family.</text>
</comment>
<evidence type="ECO:0000256" key="4">
    <source>
        <dbReference type="ARBA" id="ARBA00022723"/>
    </source>
</evidence>